<reference evidence="3" key="2">
    <citation type="submission" date="2021-05" db="EMBL/GenBank/DDBJ databases">
        <title>Protein family content uncovers lineage relationships and bacterial pathway maintenance mechanisms in DPANN archaea.</title>
        <authorList>
            <person name="Castelle C.J."/>
            <person name="Meheust R."/>
            <person name="Jaffe A.L."/>
            <person name="Seitz K."/>
            <person name="Gong X."/>
            <person name="Baker B.J."/>
            <person name="Banfield J.F."/>
        </authorList>
    </citation>
    <scope>NUCLEOTIDE SEQUENCE</scope>
    <source>
        <strain evidence="3">RIFCSPLOWO2_01_FULL_58_19</strain>
    </source>
</reference>
<dbReference type="CDD" id="cd00156">
    <property type="entry name" value="REC"/>
    <property type="match status" value="1"/>
</dbReference>
<dbReference type="SMART" id="SM00448">
    <property type="entry name" value="REC"/>
    <property type="match status" value="1"/>
</dbReference>
<dbReference type="PANTHER" id="PTHR44591">
    <property type="entry name" value="STRESS RESPONSE REGULATOR PROTEIN 1"/>
    <property type="match status" value="1"/>
</dbReference>
<evidence type="ECO:0000259" key="2">
    <source>
        <dbReference type="PROSITE" id="PS50110"/>
    </source>
</evidence>
<evidence type="ECO:0000256" key="1">
    <source>
        <dbReference type="ARBA" id="ARBA00022553"/>
    </source>
</evidence>
<dbReference type="AlphaFoldDB" id="A0A8T4L7J7"/>
<dbReference type="InterPro" id="IPR001789">
    <property type="entry name" value="Sig_transdc_resp-reg_receiver"/>
</dbReference>
<protein>
    <submittedName>
        <fullName evidence="3">Response regulator</fullName>
    </submittedName>
</protein>
<dbReference type="SUPFAM" id="SSF52172">
    <property type="entry name" value="CheY-like"/>
    <property type="match status" value="1"/>
</dbReference>
<dbReference type="EMBL" id="JAGVWE010000003">
    <property type="protein sequence ID" value="MBS3062851.1"/>
    <property type="molecule type" value="Genomic_DNA"/>
</dbReference>
<dbReference type="Proteomes" id="UP000678237">
    <property type="component" value="Unassembled WGS sequence"/>
</dbReference>
<proteinExistence type="predicted"/>
<gene>
    <name evidence="3" type="ORF">J4203_03185</name>
</gene>
<dbReference type="PROSITE" id="PS50110">
    <property type="entry name" value="RESPONSE_REGULATORY"/>
    <property type="match status" value="1"/>
</dbReference>
<dbReference type="InterPro" id="IPR050595">
    <property type="entry name" value="Bact_response_regulator"/>
</dbReference>
<name>A0A8T4L7J7_9ARCH</name>
<reference evidence="3" key="1">
    <citation type="submission" date="2021-03" db="EMBL/GenBank/DDBJ databases">
        <authorList>
            <person name="Jaffe A."/>
        </authorList>
    </citation>
    <scope>NUCLEOTIDE SEQUENCE</scope>
    <source>
        <strain evidence="3">RIFCSPLOWO2_01_FULL_58_19</strain>
    </source>
</reference>
<dbReference type="Gene3D" id="3.40.50.2300">
    <property type="match status" value="1"/>
</dbReference>
<dbReference type="GO" id="GO:0000160">
    <property type="term" value="P:phosphorelay signal transduction system"/>
    <property type="evidence" value="ECO:0007669"/>
    <property type="project" value="InterPro"/>
</dbReference>
<accession>A0A8T4L7J7</accession>
<feature type="domain" description="Response regulatory" evidence="2">
    <location>
        <begin position="6"/>
        <end position="120"/>
    </location>
</feature>
<evidence type="ECO:0000313" key="4">
    <source>
        <dbReference type="Proteomes" id="UP000678237"/>
    </source>
</evidence>
<keyword evidence="1" id="KW-0597">Phosphoprotein</keyword>
<evidence type="ECO:0000313" key="3">
    <source>
        <dbReference type="EMBL" id="MBS3062851.1"/>
    </source>
</evidence>
<sequence>MASKKLVMIADDEPDILETAKQLLQVFGYPSVTVDDAKKIVETVRKNKPALLLQDVVMPNLDVPKLVQELRSSPETKALPVILFSAYVNIKEVCKKSGADGYIMKPFDLPELKALLAKYAGP</sequence>
<dbReference type="InterPro" id="IPR011006">
    <property type="entry name" value="CheY-like_superfamily"/>
</dbReference>
<organism evidence="3 4">
    <name type="scientific">Candidatus Iainarchaeum sp</name>
    <dbReference type="NCBI Taxonomy" id="3101447"/>
    <lineage>
        <taxon>Archaea</taxon>
        <taxon>Candidatus Iainarchaeota</taxon>
        <taxon>Candidatus Iainarchaeia</taxon>
        <taxon>Candidatus Iainarchaeales</taxon>
        <taxon>Candidatus Iainarchaeaceae</taxon>
        <taxon>Candidatus Iainarchaeum</taxon>
    </lineage>
</organism>
<dbReference type="PANTHER" id="PTHR44591:SF3">
    <property type="entry name" value="RESPONSE REGULATORY DOMAIN-CONTAINING PROTEIN"/>
    <property type="match status" value="1"/>
</dbReference>
<comment type="caution">
    <text evidence="3">The sequence shown here is derived from an EMBL/GenBank/DDBJ whole genome shotgun (WGS) entry which is preliminary data.</text>
</comment>
<dbReference type="Pfam" id="PF00072">
    <property type="entry name" value="Response_reg"/>
    <property type="match status" value="1"/>
</dbReference>